<sequence length="1022" mass="117337">MALSFAFLLWQQPPASNGVSFVGAKPRSAVVQRGPVLCRPALPRRTPRASQNVATFPRRGLAFWAVLGSLASVSVLVPFLIFQGKLTLHMALLLKKLVQVAQDHKYKLQALSMLPFFRLFLMYGGCGAVTTAVLVVTLRRTLWQSGRFSRSKASQNVKPYAMAIQPYPKHPDGSPTITMDSYRKLEVIDQDDLYKTFDGSRKSWEKLAVCLCHMSKVGHPWKSFVAKLQGHPVFQALAERDTVTDTSLFLWLRHVSDKDVKRHLMRELVKHQPVPLATAWPQKCFLDELLWTMMAAPALVSLKLNSNVEGVSNYLNQIFDTDFARKGSRFGESQHPFAQIQFDADMKPESRRHFAVIDVHGTTTPKGLWPLELAKSCQFLLLHIKEKDLKSREVQSFVKDISTGTQCKCLFIMIWDDVCLEVREDPQQGFDDEKVHILRIPASEAKNVTASDPPSIKIRQQLYPELKERLDQDDLKQSKPMLRVNDLRKVMNAEEPPLWESLRSIATSCADSFCSHDDGLLNRRFPMMHLYRELCQVERDLTSSERTDNRHEAQDLREKRQELQQKQKTVKPSNLAEDFVKILVAENSEANLEQLYKFMAEEFAQRGKQDVHVQLAMSYLHKEVIQLYSHSEELKDKDGVVEAYEKLVWKGMPFEMLDGEHMHFPRKFLADLFKCLNERVGEKQLQVCSTVGPQSSGKSTLSNHRFGSRFGVSAGRCTRGIFGSFKVTDNFLVLVLDTEGLQSAERADPEFDRIMMLFIFAVSHYIDITVKGNMTEPLKKLIQVCVHAWKELEIHKVPQPNTKWIMNQEAVQDRQHHKESFQKMFEELKEVFSSDDDVKSLRDFLKLDGHSINHSIATVPTMYSESTFVTNAEPEKFTRLMKADSFTEACADLTRKMLDHFHTARKEEFSLDNWLDMSLAVFQAICWFPTLTSFSDIKQINQRKQMRSWIECMMDSTFETPEKKQKHDKVKGALWQECREAGEASIKQELPVKLKQLGVFSSFAKHFFQKSETLFEACEALN</sequence>
<accession>A0A9P1CFE0</accession>
<dbReference type="Gene3D" id="3.40.50.300">
    <property type="entry name" value="P-loop containing nucleotide triphosphate hydrolases"/>
    <property type="match status" value="1"/>
</dbReference>
<dbReference type="GO" id="GO:0005525">
    <property type="term" value="F:GTP binding"/>
    <property type="evidence" value="ECO:0007669"/>
    <property type="project" value="InterPro"/>
</dbReference>
<dbReference type="EMBL" id="CAMXCT020001499">
    <property type="protein sequence ID" value="CAL1144014.1"/>
    <property type="molecule type" value="Genomic_DNA"/>
</dbReference>
<comment type="caution">
    <text evidence="4">The sequence shown here is derived from an EMBL/GenBank/DDBJ whole genome shotgun (WGS) entry which is preliminary data.</text>
</comment>
<feature type="domain" description="VLIG-type G" evidence="3">
    <location>
        <begin position="682"/>
        <end position="788"/>
    </location>
</feature>
<feature type="chain" id="PRO_5043270410" evidence="2">
    <location>
        <begin position="19"/>
        <end position="1022"/>
    </location>
</feature>
<dbReference type="Pfam" id="PF25683">
    <property type="entry name" value="URGCP_GTPase"/>
    <property type="match status" value="1"/>
</dbReference>
<keyword evidence="7" id="KW-1185">Reference proteome</keyword>
<keyword evidence="1" id="KW-0472">Membrane</keyword>
<dbReference type="Proteomes" id="UP001152797">
    <property type="component" value="Unassembled WGS sequence"/>
</dbReference>
<evidence type="ECO:0000256" key="2">
    <source>
        <dbReference type="SAM" id="SignalP"/>
    </source>
</evidence>
<reference evidence="5" key="2">
    <citation type="submission" date="2024-04" db="EMBL/GenBank/DDBJ databases">
        <authorList>
            <person name="Chen Y."/>
            <person name="Shah S."/>
            <person name="Dougan E. K."/>
            <person name="Thang M."/>
            <person name="Chan C."/>
        </authorList>
    </citation>
    <scope>NUCLEOTIDE SEQUENCE [LARGE SCALE GENOMIC DNA]</scope>
</reference>
<evidence type="ECO:0000313" key="5">
    <source>
        <dbReference type="EMBL" id="CAL1144014.1"/>
    </source>
</evidence>
<dbReference type="PANTHER" id="PTHR22796:SF1">
    <property type="entry name" value="VWFA DOMAIN-CONTAINING PROTEIN"/>
    <property type="match status" value="1"/>
</dbReference>
<evidence type="ECO:0000259" key="3">
    <source>
        <dbReference type="PROSITE" id="PS51717"/>
    </source>
</evidence>
<organism evidence="4">
    <name type="scientific">Cladocopium goreaui</name>
    <dbReference type="NCBI Taxonomy" id="2562237"/>
    <lineage>
        <taxon>Eukaryota</taxon>
        <taxon>Sar</taxon>
        <taxon>Alveolata</taxon>
        <taxon>Dinophyceae</taxon>
        <taxon>Suessiales</taxon>
        <taxon>Symbiodiniaceae</taxon>
        <taxon>Cladocopium</taxon>
    </lineage>
</organism>
<reference evidence="4" key="1">
    <citation type="submission" date="2022-10" db="EMBL/GenBank/DDBJ databases">
        <authorList>
            <person name="Chen Y."/>
            <person name="Dougan E. K."/>
            <person name="Chan C."/>
            <person name="Rhodes N."/>
            <person name="Thang M."/>
        </authorList>
    </citation>
    <scope>NUCLEOTIDE SEQUENCE</scope>
</reference>
<dbReference type="PANTHER" id="PTHR22796">
    <property type="entry name" value="URG4-RELATED"/>
    <property type="match status" value="1"/>
</dbReference>
<dbReference type="PROSITE" id="PS51717">
    <property type="entry name" value="G_VLIG"/>
    <property type="match status" value="1"/>
</dbReference>
<feature type="transmembrane region" description="Helical" evidence="1">
    <location>
        <begin position="61"/>
        <end position="82"/>
    </location>
</feature>
<name>A0A9P1CFE0_9DINO</name>
<evidence type="ECO:0000313" key="7">
    <source>
        <dbReference type="Proteomes" id="UP001152797"/>
    </source>
</evidence>
<dbReference type="InterPro" id="IPR027417">
    <property type="entry name" value="P-loop_NTPase"/>
</dbReference>
<evidence type="ECO:0000256" key="1">
    <source>
        <dbReference type="SAM" id="Phobius"/>
    </source>
</evidence>
<dbReference type="SUPFAM" id="SSF52540">
    <property type="entry name" value="P-loop containing nucleoside triphosphate hydrolases"/>
    <property type="match status" value="1"/>
</dbReference>
<dbReference type="AlphaFoldDB" id="A0A9P1CFE0"/>
<dbReference type="InterPro" id="IPR030383">
    <property type="entry name" value="G_VLIG_dom"/>
</dbReference>
<keyword evidence="2" id="KW-0732">Signal</keyword>
<proteinExistence type="predicted"/>
<dbReference type="EMBL" id="CAMXCT010001499">
    <property type="protein sequence ID" value="CAI3990639.1"/>
    <property type="molecule type" value="Genomic_DNA"/>
</dbReference>
<keyword evidence="1" id="KW-0812">Transmembrane</keyword>
<evidence type="ECO:0000313" key="6">
    <source>
        <dbReference type="EMBL" id="CAL4777951.1"/>
    </source>
</evidence>
<feature type="transmembrane region" description="Helical" evidence="1">
    <location>
        <begin position="116"/>
        <end position="138"/>
    </location>
</feature>
<protein>
    <submittedName>
        <fullName evidence="6">Interferon-induced very large GTPase 1</fullName>
    </submittedName>
</protein>
<evidence type="ECO:0000313" key="4">
    <source>
        <dbReference type="EMBL" id="CAI3990639.1"/>
    </source>
</evidence>
<feature type="signal peptide" evidence="2">
    <location>
        <begin position="1"/>
        <end position="18"/>
    </location>
</feature>
<gene>
    <name evidence="4" type="ORF">C1SCF055_LOCUS17612</name>
</gene>
<dbReference type="OrthoDB" id="310103at2759"/>
<dbReference type="EMBL" id="CAMXCT030001499">
    <property type="protein sequence ID" value="CAL4777951.1"/>
    <property type="molecule type" value="Genomic_DNA"/>
</dbReference>
<keyword evidence="1" id="KW-1133">Transmembrane helix</keyword>